<keyword evidence="6" id="KW-0813">Transport</keyword>
<evidence type="ECO:0000256" key="4">
    <source>
        <dbReference type="ARBA" id="ARBA00023136"/>
    </source>
</evidence>
<dbReference type="GO" id="GO:0140359">
    <property type="term" value="F:ABC-type transporter activity"/>
    <property type="evidence" value="ECO:0007669"/>
    <property type="project" value="InterPro"/>
</dbReference>
<evidence type="ECO:0000313" key="8">
    <source>
        <dbReference type="EMBL" id="QKJ18625.1"/>
    </source>
</evidence>
<dbReference type="GO" id="GO:0043190">
    <property type="term" value="C:ATP-binding cassette (ABC) transporter complex"/>
    <property type="evidence" value="ECO:0007669"/>
    <property type="project" value="InterPro"/>
</dbReference>
<dbReference type="Pfam" id="PF01061">
    <property type="entry name" value="ABC2_membrane"/>
    <property type="match status" value="1"/>
</dbReference>
<evidence type="ECO:0000256" key="3">
    <source>
        <dbReference type="ARBA" id="ARBA00022989"/>
    </source>
</evidence>
<organism evidence="8 9">
    <name type="scientific">Microbacterium hominis</name>
    <dbReference type="NCBI Taxonomy" id="162426"/>
    <lineage>
        <taxon>Bacteria</taxon>
        <taxon>Bacillati</taxon>
        <taxon>Actinomycetota</taxon>
        <taxon>Actinomycetes</taxon>
        <taxon>Micrococcales</taxon>
        <taxon>Microbacteriaceae</taxon>
        <taxon>Microbacterium</taxon>
    </lineage>
</organism>
<feature type="transmembrane region" description="Helical" evidence="6">
    <location>
        <begin position="43"/>
        <end position="64"/>
    </location>
</feature>
<proteinExistence type="inferred from homology"/>
<evidence type="ECO:0000256" key="1">
    <source>
        <dbReference type="ARBA" id="ARBA00004141"/>
    </source>
</evidence>
<protein>
    <recommendedName>
        <fullName evidence="6">Transport permease protein</fullName>
    </recommendedName>
</protein>
<dbReference type="InterPro" id="IPR000412">
    <property type="entry name" value="ABC_2_transport"/>
</dbReference>
<comment type="similarity">
    <text evidence="6">Belongs to the ABC-2 integral membrane protein family.</text>
</comment>
<keyword evidence="3 6" id="KW-1133">Transmembrane helix</keyword>
<dbReference type="InterPro" id="IPR047817">
    <property type="entry name" value="ABC2_TM_bact-type"/>
</dbReference>
<dbReference type="AlphaFoldDB" id="A0A7D4U3G7"/>
<feature type="transmembrane region" description="Helical" evidence="6">
    <location>
        <begin position="199"/>
        <end position="221"/>
    </location>
</feature>
<evidence type="ECO:0000256" key="6">
    <source>
        <dbReference type="RuleBase" id="RU361157"/>
    </source>
</evidence>
<dbReference type="Proteomes" id="UP000502498">
    <property type="component" value="Chromosome"/>
</dbReference>
<keyword evidence="4 6" id="KW-0472">Membrane</keyword>
<feature type="domain" description="ABC transmembrane type-2" evidence="7">
    <location>
        <begin position="44"/>
        <end position="289"/>
    </location>
</feature>
<dbReference type="PANTHER" id="PTHR43027:SF2">
    <property type="entry name" value="TRANSPORT PERMEASE PROTEIN"/>
    <property type="match status" value="1"/>
</dbReference>
<dbReference type="PANTHER" id="PTHR43027">
    <property type="entry name" value="DOXORUBICIN RESISTANCE ABC TRANSPORTER PERMEASE PROTEIN DRRC-RELATED"/>
    <property type="match status" value="1"/>
</dbReference>
<dbReference type="PIRSF" id="PIRSF006648">
    <property type="entry name" value="DrrB"/>
    <property type="match status" value="1"/>
</dbReference>
<sequence length="290" mass="31206">MSTIARTTDAHGIHTRGRRAGRGIIGAGLWRTRFELLQYFRSLDTLVFTFLFPIVMLGLFSVAFGGEGDMQPAPGLPAVPVGQMYLPGMIAAGLLLSGFQNLAIDIAIERSEGVLKRLGSTPLSPVSYFFGKIGQVAATGVLQAVLILAFAGLVLRVPLPTEPEKWLVFAGVFLLGITGSSLLGVAISAVPRTARSATAVVIPIVLVVQFLSGVYLFFYMLPGWLQTAAGLLPVKWMAQGMRYVFLPDSYAALEQGGEWNLAGVAIALTVWLVIGLVLARVTFRWIRRDA</sequence>
<evidence type="ECO:0000313" key="9">
    <source>
        <dbReference type="Proteomes" id="UP000502498"/>
    </source>
</evidence>
<dbReference type="RefSeq" id="WP_172989066.1">
    <property type="nucleotide sequence ID" value="NZ_CP054038.1"/>
</dbReference>
<feature type="transmembrane region" description="Helical" evidence="6">
    <location>
        <begin position="84"/>
        <end position="108"/>
    </location>
</feature>
<dbReference type="EMBL" id="CP054038">
    <property type="protein sequence ID" value="QKJ18625.1"/>
    <property type="molecule type" value="Genomic_DNA"/>
</dbReference>
<evidence type="ECO:0000256" key="2">
    <source>
        <dbReference type="ARBA" id="ARBA00022692"/>
    </source>
</evidence>
<keyword evidence="5" id="KW-0046">Antibiotic resistance</keyword>
<accession>A0A7D4U3G7</accession>
<reference evidence="8 9" key="1">
    <citation type="submission" date="2020-05" db="EMBL/GenBank/DDBJ databases">
        <title>Strain PA2F3 complete genome.</title>
        <authorList>
            <person name="Kim Y.-S."/>
            <person name="Kim S.-J."/>
            <person name="Jung H.-k."/>
            <person name="Kim S.-E."/>
            <person name="Kim K.-H."/>
        </authorList>
    </citation>
    <scope>NUCLEOTIDE SEQUENCE [LARGE SCALE GENOMIC DNA]</scope>
    <source>
        <strain evidence="8 9">PA2F3</strain>
    </source>
</reference>
<gene>
    <name evidence="8" type="ORF">HQM25_03980</name>
</gene>
<dbReference type="PROSITE" id="PS51012">
    <property type="entry name" value="ABC_TM2"/>
    <property type="match status" value="1"/>
</dbReference>
<name>A0A7D4U3G7_9MICO</name>
<keyword evidence="6" id="KW-1003">Cell membrane</keyword>
<dbReference type="InterPro" id="IPR052902">
    <property type="entry name" value="ABC-2_transporter"/>
</dbReference>
<feature type="transmembrane region" description="Helical" evidence="6">
    <location>
        <begin position="259"/>
        <end position="279"/>
    </location>
</feature>
<comment type="subcellular location">
    <subcellularLocation>
        <location evidence="6">Cell membrane</location>
        <topology evidence="6">Multi-pass membrane protein</topology>
    </subcellularLocation>
    <subcellularLocation>
        <location evidence="1">Membrane</location>
        <topology evidence="1">Multi-pass membrane protein</topology>
    </subcellularLocation>
</comment>
<evidence type="ECO:0000256" key="5">
    <source>
        <dbReference type="ARBA" id="ARBA00023251"/>
    </source>
</evidence>
<evidence type="ECO:0000259" key="7">
    <source>
        <dbReference type="PROSITE" id="PS51012"/>
    </source>
</evidence>
<feature type="transmembrane region" description="Helical" evidence="6">
    <location>
        <begin position="166"/>
        <end position="187"/>
    </location>
</feature>
<dbReference type="GO" id="GO:0046677">
    <property type="term" value="P:response to antibiotic"/>
    <property type="evidence" value="ECO:0007669"/>
    <property type="project" value="UniProtKB-KW"/>
</dbReference>
<feature type="transmembrane region" description="Helical" evidence="6">
    <location>
        <begin position="129"/>
        <end position="154"/>
    </location>
</feature>
<keyword evidence="2 6" id="KW-0812">Transmembrane</keyword>
<dbReference type="InterPro" id="IPR013525">
    <property type="entry name" value="ABC2_TM"/>
</dbReference>